<evidence type="ECO:0000313" key="3">
    <source>
        <dbReference type="EMBL" id="VYT00282.1"/>
    </source>
</evidence>
<feature type="compositionally biased region" description="Polar residues" evidence="1">
    <location>
        <begin position="147"/>
        <end position="174"/>
    </location>
</feature>
<name>A0A6N2T6Z8_9BIFI</name>
<evidence type="ECO:0000313" key="2">
    <source>
        <dbReference type="EMBL" id="KAB7462278.1"/>
    </source>
</evidence>
<evidence type="ECO:0008006" key="5">
    <source>
        <dbReference type="Google" id="ProtNLM"/>
    </source>
</evidence>
<dbReference type="Proteomes" id="UP000429211">
    <property type="component" value="Unassembled WGS sequence"/>
</dbReference>
<sequence length="365" mass="40595">MWLIVDDRMADDRRIRRLPLAAVGLWIKLCAYHNFNLGDAEYDGWFDMFDVKSYGGTKRTFDQLLDAGLFEPFGNGWRPIYHEGVCKPPKLLTDEQRKARAEAGRKGGKAGRKPSKREADGKQVASEPASENEANDKQAASVPLSENEANGKQVASDSLSKQEANGKQVASDSLSKQEAKGKQTGSKREAKTKHKTYTYTNIPIPTLPTADGKQVACPDTGPGSDVEADAAFRAAWAAYPSHAGRPAGRTRARTRFDAITDGQPARTARLQSAIRRYARAVNDGHIPRRQVPRMSRWLDEQWADWAPEPIPTPKTHQCTPSCEHVMAILGPHENEYDHTGRPSPWLAARQECADQLNQNRQENQQ</sequence>
<feature type="compositionally biased region" description="Basic and acidic residues" evidence="1">
    <location>
        <begin position="175"/>
        <end position="189"/>
    </location>
</feature>
<dbReference type="EMBL" id="WDPD01000001">
    <property type="protein sequence ID" value="KAB7462278.1"/>
    <property type="molecule type" value="Genomic_DNA"/>
</dbReference>
<protein>
    <recommendedName>
        <fullName evidence="5">DUF1376 domain-containing protein</fullName>
    </recommendedName>
</protein>
<accession>A0A6N2T6Z8</accession>
<feature type="compositionally biased region" description="Basic and acidic residues" evidence="1">
    <location>
        <begin position="95"/>
        <end position="105"/>
    </location>
</feature>
<proteinExistence type="predicted"/>
<dbReference type="RefSeq" id="WP_129879735.1">
    <property type="nucleotide sequence ID" value="NZ_CACRSP010000004.1"/>
</dbReference>
<gene>
    <name evidence="3" type="ORF">BDLFYP24_01813</name>
    <name evidence="2" type="ORF">GBB04_00335</name>
</gene>
<dbReference type="AlphaFoldDB" id="A0A6N2T6Z8"/>
<dbReference type="EMBL" id="CACRSP010000004">
    <property type="protein sequence ID" value="VYT00282.1"/>
    <property type="molecule type" value="Genomic_DNA"/>
</dbReference>
<evidence type="ECO:0000256" key="1">
    <source>
        <dbReference type="SAM" id="MobiDB-lite"/>
    </source>
</evidence>
<organism evidence="3">
    <name type="scientific">Bifidobacterium dentium</name>
    <dbReference type="NCBI Taxonomy" id="1689"/>
    <lineage>
        <taxon>Bacteria</taxon>
        <taxon>Bacillati</taxon>
        <taxon>Actinomycetota</taxon>
        <taxon>Actinomycetes</taxon>
        <taxon>Bifidobacteriales</taxon>
        <taxon>Bifidobacteriaceae</taxon>
        <taxon>Bifidobacterium</taxon>
    </lineage>
</organism>
<feature type="region of interest" description="Disordered" evidence="1">
    <location>
        <begin position="95"/>
        <end position="205"/>
    </location>
</feature>
<feature type="compositionally biased region" description="Basic residues" evidence="1">
    <location>
        <begin position="106"/>
        <end position="115"/>
    </location>
</feature>
<evidence type="ECO:0000313" key="4">
    <source>
        <dbReference type="Proteomes" id="UP000429211"/>
    </source>
</evidence>
<reference evidence="3" key="2">
    <citation type="submission" date="2019-11" db="EMBL/GenBank/DDBJ databases">
        <authorList>
            <person name="Feng L."/>
        </authorList>
    </citation>
    <scope>NUCLEOTIDE SEQUENCE</scope>
    <source>
        <strain evidence="3">BdentiumLFYP24</strain>
    </source>
</reference>
<reference evidence="2 4" key="1">
    <citation type="journal article" date="2019" name="Nat. Med.">
        <title>A library of human gut bacterial isolates paired with longitudinal multiomics data enables mechanistic microbiome research.</title>
        <authorList>
            <person name="Poyet M."/>
            <person name="Groussin M."/>
            <person name="Gibbons S.M."/>
            <person name="Avila-Pacheco J."/>
            <person name="Jiang X."/>
            <person name="Kearney S.M."/>
            <person name="Perrotta A.R."/>
            <person name="Berdy B."/>
            <person name="Zhao S."/>
            <person name="Lieberman T.D."/>
            <person name="Swanson P.K."/>
            <person name="Smith M."/>
            <person name="Roesemann S."/>
            <person name="Alexander J.E."/>
            <person name="Rich S.A."/>
            <person name="Livny J."/>
            <person name="Vlamakis H."/>
            <person name="Clish C."/>
            <person name="Bullock K."/>
            <person name="Deik A."/>
            <person name="Scott J."/>
            <person name="Pierce K.A."/>
            <person name="Xavier R.J."/>
            <person name="Alm E.J."/>
        </authorList>
    </citation>
    <scope>NUCLEOTIDE SEQUENCE [LARGE SCALE GENOMIC DNA]</scope>
    <source>
        <strain evidence="2 4">BIOML-A2</strain>
    </source>
</reference>